<accession>A0A1S8YRI2</accession>
<dbReference type="InterPro" id="IPR035909">
    <property type="entry name" value="CheB_C"/>
</dbReference>
<evidence type="ECO:0000256" key="10">
    <source>
        <dbReference type="ARBA" id="ARBA00061116"/>
    </source>
</evidence>
<dbReference type="PROSITE" id="PS50110">
    <property type="entry name" value="RESPONSE_REGULATORY"/>
    <property type="match status" value="1"/>
</dbReference>
<dbReference type="InterPro" id="IPR000673">
    <property type="entry name" value="Sig_transdc_resp-reg_Me-estase"/>
</dbReference>
<evidence type="ECO:0000256" key="11">
    <source>
        <dbReference type="ARBA" id="ARBA00067927"/>
    </source>
</evidence>
<name>A0A1S8YRI2_9GAMM</name>
<keyword evidence="18" id="KW-1185">Reference proteome</keyword>
<dbReference type="FunFam" id="3.40.50.180:FF:000001">
    <property type="entry name" value="Protein-glutamate methylesterase/protein-glutamine glutaminase"/>
    <property type="match status" value="1"/>
</dbReference>
<dbReference type="EMBL" id="MRUL01000002">
    <property type="protein sequence ID" value="OON41426.1"/>
    <property type="molecule type" value="Genomic_DNA"/>
</dbReference>
<evidence type="ECO:0000259" key="15">
    <source>
        <dbReference type="PROSITE" id="PS50110"/>
    </source>
</evidence>
<comment type="caution">
    <text evidence="17">The sequence shown here is derived from an EMBL/GenBank/DDBJ whole genome shotgun (WGS) entry which is preliminary data.</text>
</comment>
<evidence type="ECO:0000256" key="7">
    <source>
        <dbReference type="ARBA" id="ARBA00039140"/>
    </source>
</evidence>
<dbReference type="CDD" id="cd16432">
    <property type="entry name" value="CheB_Rec"/>
    <property type="match status" value="1"/>
</dbReference>
<evidence type="ECO:0000256" key="13">
    <source>
        <dbReference type="PROSITE-ProRule" id="PRU00050"/>
    </source>
</evidence>
<feature type="domain" description="Response regulatory" evidence="15">
    <location>
        <begin position="5"/>
        <end position="122"/>
    </location>
</feature>
<dbReference type="FunFam" id="3.40.50.2300:FF:000060">
    <property type="entry name" value="Protein-glutamate methylesterase/protein-glutamine glutaminase"/>
    <property type="match status" value="1"/>
</dbReference>
<dbReference type="SUPFAM" id="SSF52172">
    <property type="entry name" value="CheY-like"/>
    <property type="match status" value="1"/>
</dbReference>
<evidence type="ECO:0000256" key="12">
    <source>
        <dbReference type="HAMAP-Rule" id="MF_00099"/>
    </source>
</evidence>
<comment type="catalytic activity">
    <reaction evidence="8 12">
        <text>[protein]-L-glutamate 5-O-methyl ester + H2O = L-glutamyl-[protein] + methanol + H(+)</text>
        <dbReference type="Rhea" id="RHEA:23236"/>
        <dbReference type="Rhea" id="RHEA-COMP:10208"/>
        <dbReference type="Rhea" id="RHEA-COMP:10311"/>
        <dbReference type="ChEBI" id="CHEBI:15377"/>
        <dbReference type="ChEBI" id="CHEBI:15378"/>
        <dbReference type="ChEBI" id="CHEBI:17790"/>
        <dbReference type="ChEBI" id="CHEBI:29973"/>
        <dbReference type="ChEBI" id="CHEBI:82795"/>
        <dbReference type="EC" id="3.1.1.61"/>
    </reaction>
</comment>
<dbReference type="PANTHER" id="PTHR42872">
    <property type="entry name" value="PROTEIN-GLUTAMATE METHYLESTERASE/PROTEIN-GLUTAMINE GLUTAMINASE"/>
    <property type="match status" value="1"/>
</dbReference>
<dbReference type="GO" id="GO:0006935">
    <property type="term" value="P:chemotaxis"/>
    <property type="evidence" value="ECO:0007669"/>
    <property type="project" value="UniProtKB-UniRule"/>
</dbReference>
<dbReference type="STRING" id="1926881.BTJ39_05545"/>
<dbReference type="Proteomes" id="UP000190667">
    <property type="component" value="Unassembled WGS sequence"/>
</dbReference>
<evidence type="ECO:0000256" key="4">
    <source>
        <dbReference type="ARBA" id="ARBA00022553"/>
    </source>
</evidence>
<evidence type="ECO:0000256" key="1">
    <source>
        <dbReference type="ARBA" id="ARBA00004496"/>
    </source>
</evidence>
<dbReference type="InterPro" id="IPR011006">
    <property type="entry name" value="CheY-like_superfamily"/>
</dbReference>
<comment type="PTM">
    <text evidence="12">Phosphorylated by CheA. Phosphorylation of the N-terminal regulatory domain activates the methylesterase activity.</text>
</comment>
<dbReference type="AlphaFoldDB" id="A0A1S8YRI2"/>
<evidence type="ECO:0000313" key="18">
    <source>
        <dbReference type="Proteomes" id="UP000190667"/>
    </source>
</evidence>
<dbReference type="Gene3D" id="3.40.50.2300">
    <property type="match status" value="1"/>
</dbReference>
<feature type="modified residue" description="4-aspartylphosphate" evidence="12 14">
    <location>
        <position position="56"/>
    </location>
</feature>
<gene>
    <name evidence="12" type="primary">cheB</name>
    <name evidence="17" type="ORF">BTJ39_05545</name>
</gene>
<dbReference type="SUPFAM" id="SSF52738">
    <property type="entry name" value="Methylesterase CheB, C-terminal domain"/>
    <property type="match status" value="1"/>
</dbReference>
<dbReference type="SMART" id="SM00448">
    <property type="entry name" value="REC"/>
    <property type="match status" value="1"/>
</dbReference>
<organism evidence="17 18">
    <name type="scientific">Izhakiella australiensis</name>
    <dbReference type="NCBI Taxonomy" id="1926881"/>
    <lineage>
        <taxon>Bacteria</taxon>
        <taxon>Pseudomonadati</taxon>
        <taxon>Pseudomonadota</taxon>
        <taxon>Gammaproteobacteria</taxon>
        <taxon>Enterobacterales</taxon>
        <taxon>Erwiniaceae</taxon>
        <taxon>Izhakiella</taxon>
    </lineage>
</organism>
<feature type="active site" evidence="12 13">
    <location>
        <position position="190"/>
    </location>
</feature>
<keyword evidence="2 12" id="KW-0963">Cytoplasm</keyword>
<dbReference type="NCBIfam" id="NF001965">
    <property type="entry name" value="PRK00742.1"/>
    <property type="match status" value="1"/>
</dbReference>
<sequence>MKMIKVLCVDDSALMRQLMTEIVNSHPDMEMVASAPDPLVARELIKQFNPDVLTLDVEMPRMDGLDFLEKLMRLRPMPVVMVSSLTGRGSEVTLRALELGAVDFVTKPSLGIREGMLAYRQMIGDKLRAASRARLGTRTSIPAPAILKSVPLLSSEKLIAIGASTGGTEAIRHVLQPLPATSPALLITQHMPPGFTRSFAERLNKLCQITVKEAEDGERVLPGHAYIAPGAMHLELTRSGANYQVKLNEGPPVNRHKPSVDVLFNSVAQFAGRNAVGVILTGMGNDGAAGLLQMKQAGAWTIAQDEASCVVFGMPREAIALGAASEVVDLHQISQHMLAKISAGQALRI</sequence>
<evidence type="ECO:0000256" key="2">
    <source>
        <dbReference type="ARBA" id="ARBA00022490"/>
    </source>
</evidence>
<keyword evidence="3 12" id="KW-0145">Chemotaxis</keyword>
<evidence type="ECO:0000256" key="5">
    <source>
        <dbReference type="ARBA" id="ARBA00022801"/>
    </source>
</evidence>
<dbReference type="GO" id="GO:0050568">
    <property type="term" value="F:protein-glutamine glutaminase activity"/>
    <property type="evidence" value="ECO:0007669"/>
    <property type="project" value="UniProtKB-UniRule"/>
</dbReference>
<reference evidence="17 18" key="1">
    <citation type="submission" date="2016-12" db="EMBL/GenBank/DDBJ databases">
        <title>Izhakiella australiana sp. nov. of genus Izhakiella isolated from Australian desert.</title>
        <authorList>
            <person name="Ji M."/>
        </authorList>
    </citation>
    <scope>NUCLEOTIDE SEQUENCE [LARGE SCALE GENOMIC DNA]</scope>
    <source>
        <strain evidence="17 18">D4N98</strain>
    </source>
</reference>
<evidence type="ECO:0000256" key="9">
    <source>
        <dbReference type="ARBA" id="ARBA00051178"/>
    </source>
</evidence>
<dbReference type="PROSITE" id="PS50122">
    <property type="entry name" value="CHEB"/>
    <property type="match status" value="1"/>
</dbReference>
<evidence type="ECO:0000256" key="3">
    <source>
        <dbReference type="ARBA" id="ARBA00022500"/>
    </source>
</evidence>
<dbReference type="OrthoDB" id="9793421at2"/>
<dbReference type="EC" id="3.5.1.44" evidence="6 12"/>
<proteinExistence type="inferred from homology"/>
<evidence type="ECO:0000256" key="8">
    <source>
        <dbReference type="ARBA" id="ARBA00048267"/>
    </source>
</evidence>
<feature type="active site" evidence="12 13">
    <location>
        <position position="286"/>
    </location>
</feature>
<comment type="subcellular location">
    <subcellularLocation>
        <location evidence="1 12">Cytoplasm</location>
    </subcellularLocation>
</comment>
<dbReference type="GO" id="GO:0005737">
    <property type="term" value="C:cytoplasm"/>
    <property type="evidence" value="ECO:0007669"/>
    <property type="project" value="UniProtKB-SubCell"/>
</dbReference>
<dbReference type="Pfam" id="PF01339">
    <property type="entry name" value="CheB_methylest"/>
    <property type="match status" value="1"/>
</dbReference>
<dbReference type="EC" id="3.1.1.61" evidence="7 12"/>
<dbReference type="GO" id="GO:0008984">
    <property type="term" value="F:protein-glutamate methylesterase activity"/>
    <property type="evidence" value="ECO:0007669"/>
    <property type="project" value="UniProtKB-UniRule"/>
</dbReference>
<dbReference type="InterPro" id="IPR001789">
    <property type="entry name" value="Sig_transdc_resp-reg_receiver"/>
</dbReference>
<dbReference type="PANTHER" id="PTHR42872:SF6">
    <property type="entry name" value="PROTEIN-GLUTAMATE METHYLESTERASE_PROTEIN-GLUTAMINE GLUTAMINASE"/>
    <property type="match status" value="1"/>
</dbReference>
<dbReference type="GO" id="GO:0000156">
    <property type="term" value="F:phosphorelay response regulator activity"/>
    <property type="evidence" value="ECO:0007669"/>
    <property type="project" value="InterPro"/>
</dbReference>
<keyword evidence="5 12" id="KW-0378">Hydrolase</keyword>
<keyword evidence="4 12" id="KW-0597">Phosphoprotein</keyword>
<comment type="similarity">
    <text evidence="10 12">Belongs to the CheB family.</text>
</comment>
<evidence type="ECO:0000256" key="14">
    <source>
        <dbReference type="PROSITE-ProRule" id="PRU00169"/>
    </source>
</evidence>
<dbReference type="RefSeq" id="WP_078001676.1">
    <property type="nucleotide sequence ID" value="NZ_MRUL01000002.1"/>
</dbReference>
<dbReference type="Gene3D" id="3.40.50.180">
    <property type="entry name" value="Methylesterase CheB, C-terminal domain"/>
    <property type="match status" value="1"/>
</dbReference>
<comment type="domain">
    <text evidence="12">Contains a C-terminal catalytic domain, and an N-terminal region which modulates catalytic activity.</text>
</comment>
<dbReference type="NCBIfam" id="NF009206">
    <property type="entry name" value="PRK12555.1"/>
    <property type="match status" value="1"/>
</dbReference>
<feature type="active site" evidence="12 13">
    <location>
        <position position="164"/>
    </location>
</feature>
<dbReference type="InterPro" id="IPR008248">
    <property type="entry name" value="CheB-like"/>
</dbReference>
<evidence type="ECO:0000259" key="16">
    <source>
        <dbReference type="PROSITE" id="PS50122"/>
    </source>
</evidence>
<evidence type="ECO:0000313" key="17">
    <source>
        <dbReference type="EMBL" id="OON41426.1"/>
    </source>
</evidence>
<dbReference type="CDD" id="cd17541">
    <property type="entry name" value="REC_CheB-like"/>
    <property type="match status" value="1"/>
</dbReference>
<feature type="domain" description="CheB-type methylesterase" evidence="16">
    <location>
        <begin position="152"/>
        <end position="344"/>
    </location>
</feature>
<dbReference type="Pfam" id="PF00072">
    <property type="entry name" value="Response_reg"/>
    <property type="match status" value="1"/>
</dbReference>
<protein>
    <recommendedName>
        <fullName evidence="11 12">Protein-glutamate methylesterase/protein-glutamine glutaminase</fullName>
        <ecNumber evidence="7 12">3.1.1.61</ecNumber>
        <ecNumber evidence="6 12">3.5.1.44</ecNumber>
    </recommendedName>
</protein>
<comment type="catalytic activity">
    <reaction evidence="9 12">
        <text>L-glutaminyl-[protein] + H2O = L-glutamyl-[protein] + NH4(+)</text>
        <dbReference type="Rhea" id="RHEA:16441"/>
        <dbReference type="Rhea" id="RHEA-COMP:10207"/>
        <dbReference type="Rhea" id="RHEA-COMP:10208"/>
        <dbReference type="ChEBI" id="CHEBI:15377"/>
        <dbReference type="ChEBI" id="CHEBI:28938"/>
        <dbReference type="ChEBI" id="CHEBI:29973"/>
        <dbReference type="ChEBI" id="CHEBI:30011"/>
        <dbReference type="EC" id="3.5.1.44"/>
    </reaction>
</comment>
<evidence type="ECO:0000256" key="6">
    <source>
        <dbReference type="ARBA" id="ARBA00039019"/>
    </source>
</evidence>
<dbReference type="HAMAP" id="MF_00099">
    <property type="entry name" value="CheB_chemtxs"/>
    <property type="match status" value="1"/>
</dbReference>
<dbReference type="PIRSF" id="PIRSF000876">
    <property type="entry name" value="RR_chemtxs_CheB"/>
    <property type="match status" value="1"/>
</dbReference>
<comment type="function">
    <text evidence="12">Involved in chemotaxis. Part of a chemotaxis signal transduction system that modulates chemotaxis in response to various stimuli. Catalyzes the demethylation of specific methylglutamate residues introduced into the chemoreceptors (methyl-accepting chemotaxis proteins or MCP) by CheR. Also mediates the irreversible deamidation of specific glutamine residues to glutamic acid.</text>
</comment>